<evidence type="ECO:0000313" key="1">
    <source>
        <dbReference type="EMBL" id="SVB87185.1"/>
    </source>
</evidence>
<organism evidence="1">
    <name type="scientific">marine metagenome</name>
    <dbReference type="NCBI Taxonomy" id="408172"/>
    <lineage>
        <taxon>unclassified sequences</taxon>
        <taxon>metagenomes</taxon>
        <taxon>ecological metagenomes</taxon>
    </lineage>
</organism>
<reference evidence="1" key="1">
    <citation type="submission" date="2018-05" db="EMBL/GenBank/DDBJ databases">
        <authorList>
            <person name="Lanie J.A."/>
            <person name="Ng W.-L."/>
            <person name="Kazmierczak K.M."/>
            <person name="Andrzejewski T.M."/>
            <person name="Davidsen T.M."/>
            <person name="Wayne K.J."/>
            <person name="Tettelin H."/>
            <person name="Glass J.I."/>
            <person name="Rusch D."/>
            <person name="Podicherti R."/>
            <person name="Tsui H.-C.T."/>
            <person name="Winkler M.E."/>
        </authorList>
    </citation>
    <scope>NUCLEOTIDE SEQUENCE</scope>
</reference>
<accession>A0A382HJE0</accession>
<name>A0A382HJE0_9ZZZZ</name>
<sequence length="132" mass="15511">MRSSSLVIIAIFMLFSYPIYATESFSFLGKIKCELSATFIVFDFDNKIAIRNNYNSSQYKLSNYETKKNKFKKAIHTFSWYDVKNNFLGYWVISNNSKNIEEIKFDREGKIFSVSRACSKFNNNNIGELVWE</sequence>
<dbReference type="EMBL" id="UINC01061523">
    <property type="protein sequence ID" value="SVB87185.1"/>
    <property type="molecule type" value="Genomic_DNA"/>
</dbReference>
<dbReference type="AlphaFoldDB" id="A0A382HJE0"/>
<gene>
    <name evidence="1" type="ORF">METZ01_LOCUS240039</name>
</gene>
<proteinExistence type="predicted"/>
<protein>
    <submittedName>
        <fullName evidence="1">Uncharacterized protein</fullName>
    </submittedName>
</protein>